<dbReference type="AlphaFoldDB" id="X1HMK6"/>
<organism evidence="1">
    <name type="scientific">marine sediment metagenome</name>
    <dbReference type="NCBI Taxonomy" id="412755"/>
    <lineage>
        <taxon>unclassified sequences</taxon>
        <taxon>metagenomes</taxon>
        <taxon>ecological metagenomes</taxon>
    </lineage>
</organism>
<reference evidence="1" key="1">
    <citation type="journal article" date="2014" name="Front. Microbiol.">
        <title>High frequency of phylogenetically diverse reductive dehalogenase-homologous genes in deep subseafloor sedimentary metagenomes.</title>
        <authorList>
            <person name="Kawai M."/>
            <person name="Futagami T."/>
            <person name="Toyoda A."/>
            <person name="Takaki Y."/>
            <person name="Nishi S."/>
            <person name="Hori S."/>
            <person name="Arai W."/>
            <person name="Tsubouchi T."/>
            <person name="Morono Y."/>
            <person name="Uchiyama I."/>
            <person name="Ito T."/>
            <person name="Fujiyama A."/>
            <person name="Inagaki F."/>
            <person name="Takami H."/>
        </authorList>
    </citation>
    <scope>NUCLEOTIDE SEQUENCE</scope>
    <source>
        <strain evidence="1">Expedition CK06-06</strain>
    </source>
</reference>
<evidence type="ECO:0000313" key="1">
    <source>
        <dbReference type="EMBL" id="GAH55059.1"/>
    </source>
</evidence>
<sequence length="300" mass="34245">DGTVRYVNSSQEVQHVYSPEKNRITISTMPDTFSHMGPKTAFEMIGFMIDTLETSGARITREKSVLDSIQVEIIHAVSDVQDVIMIRDIERNLPISVEYKALDNEPNQINGKMRFDYPEHGPGDIYAVGVPKDADVFDTRPKGSLKDLTKEIQRRFDKGFGDYIAVVLESTGSREEPNNPSYPNMVLVMRRSGQFCRLDRYLAVNTSLRKDDKTKSLYENIKDIWANPTIKQILESEDEEALIGQVLFNGKYTISSSQIRGKVHRSKWRGDFSRLSTDLLPAIVWTNPFMLTVRNESEEK</sequence>
<dbReference type="EMBL" id="BARU01016995">
    <property type="protein sequence ID" value="GAH55059.1"/>
    <property type="molecule type" value="Genomic_DNA"/>
</dbReference>
<protein>
    <submittedName>
        <fullName evidence="1">Uncharacterized protein</fullName>
    </submittedName>
</protein>
<gene>
    <name evidence="1" type="ORF">S03H2_28214</name>
</gene>
<name>X1HMK6_9ZZZZ</name>
<proteinExistence type="predicted"/>
<accession>X1HMK6</accession>
<feature type="non-terminal residue" evidence="1">
    <location>
        <position position="300"/>
    </location>
</feature>
<comment type="caution">
    <text evidence="1">The sequence shown here is derived from an EMBL/GenBank/DDBJ whole genome shotgun (WGS) entry which is preliminary data.</text>
</comment>
<feature type="non-terminal residue" evidence="1">
    <location>
        <position position="1"/>
    </location>
</feature>